<evidence type="ECO:0000313" key="3">
    <source>
        <dbReference type="Proteomes" id="UP000054342"/>
    </source>
</evidence>
<feature type="compositionally biased region" description="Basic and acidic residues" evidence="1">
    <location>
        <begin position="124"/>
        <end position="135"/>
    </location>
</feature>
<dbReference type="EMBL" id="KN847323">
    <property type="protein sequence ID" value="KIW50002.1"/>
    <property type="molecule type" value="Genomic_DNA"/>
</dbReference>
<evidence type="ECO:0000313" key="2">
    <source>
        <dbReference type="EMBL" id="KIW50002.1"/>
    </source>
</evidence>
<evidence type="ECO:0000256" key="1">
    <source>
        <dbReference type="SAM" id="MobiDB-lite"/>
    </source>
</evidence>
<accession>A0A0D2CJM6</accession>
<reference evidence="2 3" key="1">
    <citation type="submission" date="2015-01" db="EMBL/GenBank/DDBJ databases">
        <title>The Genome Sequence of Exophiala xenobiotica CBS118157.</title>
        <authorList>
            <consortium name="The Broad Institute Genomics Platform"/>
            <person name="Cuomo C."/>
            <person name="de Hoog S."/>
            <person name="Gorbushina A."/>
            <person name="Stielow B."/>
            <person name="Teixiera M."/>
            <person name="Abouelleil A."/>
            <person name="Chapman S.B."/>
            <person name="Priest M."/>
            <person name="Young S.K."/>
            <person name="Wortman J."/>
            <person name="Nusbaum C."/>
            <person name="Birren B."/>
        </authorList>
    </citation>
    <scope>NUCLEOTIDE SEQUENCE [LARGE SCALE GENOMIC DNA]</scope>
    <source>
        <strain evidence="2 3">CBS 118157</strain>
    </source>
</reference>
<dbReference type="OrthoDB" id="4153994at2759"/>
<name>A0A0D2CJM6_9EURO</name>
<gene>
    <name evidence="2" type="ORF">PV05_11628</name>
</gene>
<feature type="compositionally biased region" description="Basic residues" evidence="1">
    <location>
        <begin position="136"/>
        <end position="145"/>
    </location>
</feature>
<dbReference type="AlphaFoldDB" id="A0A0D2CJM6"/>
<feature type="region of interest" description="Disordered" evidence="1">
    <location>
        <begin position="84"/>
        <end position="168"/>
    </location>
</feature>
<sequence>MKSLGRGFQSLAQYPPQALKLYTSITPRSARSGAEPSAAPPPYSDSADGSRDRLPPYRASHSFASGQEELAALREFAESKLYVEPGTNGTLPDIRSGMGMRSLSVGGPTQQDSAYAGLTPETDEERKRRIAEEKAKKKAEHHRTHSFTERLARVISGGSKDGASGSTK</sequence>
<feature type="region of interest" description="Disordered" evidence="1">
    <location>
        <begin position="23"/>
        <end position="62"/>
    </location>
</feature>
<dbReference type="Proteomes" id="UP000054342">
    <property type="component" value="Unassembled WGS sequence"/>
</dbReference>
<dbReference type="GeneID" id="25333536"/>
<proteinExistence type="predicted"/>
<dbReference type="HOGENOM" id="CLU_135136_0_0_1"/>
<keyword evidence="3" id="KW-1185">Reference proteome</keyword>
<feature type="compositionally biased region" description="Low complexity" evidence="1">
    <location>
        <begin position="27"/>
        <end position="37"/>
    </location>
</feature>
<organism evidence="2 3">
    <name type="scientific">Exophiala xenobiotica</name>
    <dbReference type="NCBI Taxonomy" id="348802"/>
    <lineage>
        <taxon>Eukaryota</taxon>
        <taxon>Fungi</taxon>
        <taxon>Dikarya</taxon>
        <taxon>Ascomycota</taxon>
        <taxon>Pezizomycotina</taxon>
        <taxon>Eurotiomycetes</taxon>
        <taxon>Chaetothyriomycetidae</taxon>
        <taxon>Chaetothyriales</taxon>
        <taxon>Herpotrichiellaceae</taxon>
        <taxon>Exophiala</taxon>
    </lineage>
</organism>
<dbReference type="RefSeq" id="XP_013310586.1">
    <property type="nucleotide sequence ID" value="XM_013455132.1"/>
</dbReference>
<protein>
    <submittedName>
        <fullName evidence="2">Uncharacterized protein</fullName>
    </submittedName>
</protein>